<sequence length="81" mass="9196">MADSKDQNNNHLPYAVVPLIAIVGGAAAVMLCWVFYRHLNDAPPEQPPMTDEQAEYMREVSIPRAKRRVWCECATGRILRL</sequence>
<protein>
    <submittedName>
        <fullName evidence="1">Uncharacterized protein</fullName>
    </submittedName>
</protein>
<accession>A0ACC3MDA2</accession>
<evidence type="ECO:0000313" key="2">
    <source>
        <dbReference type="Proteomes" id="UP001281147"/>
    </source>
</evidence>
<evidence type="ECO:0000313" key="1">
    <source>
        <dbReference type="EMBL" id="KAK3686528.1"/>
    </source>
</evidence>
<keyword evidence="2" id="KW-1185">Reference proteome</keyword>
<proteinExistence type="predicted"/>
<reference evidence="1" key="1">
    <citation type="submission" date="2023-07" db="EMBL/GenBank/DDBJ databases">
        <title>Black Yeasts Isolated from many extreme environments.</title>
        <authorList>
            <person name="Coleine C."/>
            <person name="Stajich J.E."/>
            <person name="Selbmann L."/>
        </authorList>
    </citation>
    <scope>NUCLEOTIDE SEQUENCE</scope>
    <source>
        <strain evidence="1">CCFEE 5714</strain>
    </source>
</reference>
<dbReference type="EMBL" id="JAUTXU010000315">
    <property type="protein sequence ID" value="KAK3686528.1"/>
    <property type="molecule type" value="Genomic_DNA"/>
</dbReference>
<name>A0ACC3MDA2_9PEZI</name>
<gene>
    <name evidence="1" type="ORF">LTR37_019736</name>
</gene>
<dbReference type="Proteomes" id="UP001281147">
    <property type="component" value="Unassembled WGS sequence"/>
</dbReference>
<comment type="caution">
    <text evidence="1">The sequence shown here is derived from an EMBL/GenBank/DDBJ whole genome shotgun (WGS) entry which is preliminary data.</text>
</comment>
<organism evidence="1 2">
    <name type="scientific">Vermiconidia calcicola</name>
    <dbReference type="NCBI Taxonomy" id="1690605"/>
    <lineage>
        <taxon>Eukaryota</taxon>
        <taxon>Fungi</taxon>
        <taxon>Dikarya</taxon>
        <taxon>Ascomycota</taxon>
        <taxon>Pezizomycotina</taxon>
        <taxon>Dothideomycetes</taxon>
        <taxon>Dothideomycetidae</taxon>
        <taxon>Mycosphaerellales</taxon>
        <taxon>Extremaceae</taxon>
        <taxon>Vermiconidia</taxon>
    </lineage>
</organism>